<evidence type="ECO:0008006" key="3">
    <source>
        <dbReference type="Google" id="ProtNLM"/>
    </source>
</evidence>
<evidence type="ECO:0000313" key="2">
    <source>
        <dbReference type="Proteomes" id="UP000315825"/>
    </source>
</evidence>
<dbReference type="EMBL" id="SHBE01000004">
    <property type="protein sequence ID" value="RZO26438.1"/>
    <property type="molecule type" value="Genomic_DNA"/>
</dbReference>
<accession>A0A520MYX8</accession>
<dbReference type="Proteomes" id="UP000315825">
    <property type="component" value="Unassembled WGS sequence"/>
</dbReference>
<proteinExistence type="predicted"/>
<gene>
    <name evidence="1" type="ORF">EVA92_02775</name>
</gene>
<dbReference type="AlphaFoldDB" id="A0A520MYX8"/>
<evidence type="ECO:0000313" key="1">
    <source>
        <dbReference type="EMBL" id="RZO26438.1"/>
    </source>
</evidence>
<organism evidence="1 2">
    <name type="scientific">SAR86 cluster bacterium</name>
    <dbReference type="NCBI Taxonomy" id="2030880"/>
    <lineage>
        <taxon>Bacteria</taxon>
        <taxon>Pseudomonadati</taxon>
        <taxon>Pseudomonadota</taxon>
        <taxon>Gammaproteobacteria</taxon>
        <taxon>SAR86 cluster</taxon>
    </lineage>
</organism>
<comment type="caution">
    <text evidence="1">The sequence shown here is derived from an EMBL/GenBank/DDBJ whole genome shotgun (WGS) entry which is preliminary data.</text>
</comment>
<sequence>MIQIGIPEVLLLAVIVITASNPTSLVTMTRSTIKFFLKLKNDLNAAKTRIEEELNITELKHDIHNEEVLKSIDEKNGKG</sequence>
<reference evidence="1 2" key="1">
    <citation type="submission" date="2019-02" db="EMBL/GenBank/DDBJ databases">
        <title>Prokaryotic population dynamics and viral predation in marine succession experiment using metagenomics: the confinement effect.</title>
        <authorList>
            <person name="Haro-Moreno J.M."/>
            <person name="Rodriguez-Valera F."/>
            <person name="Lopez-Perez M."/>
        </authorList>
    </citation>
    <scope>NUCLEOTIDE SEQUENCE [LARGE SCALE GENOMIC DNA]</scope>
    <source>
        <strain evidence="1">MED-G159</strain>
    </source>
</reference>
<protein>
    <recommendedName>
        <fullName evidence="3">Twin-arginine translocase subunit TatB</fullName>
    </recommendedName>
</protein>
<name>A0A520MYX8_9GAMM</name>